<proteinExistence type="predicted"/>
<sequence length="104" mass="10703">MVRIPVVLAAADRQTPPFNLALMSIMIPKGLGAAVLATLPAQRGMPGGLAIQPITFAVIVATTLGSTRLFSCWKSAACPGFIDGRFASAGRPATAARAPIDVNQ</sequence>
<accession>A0A9X1VJA9</accession>
<reference evidence="2" key="1">
    <citation type="submission" date="2022-03" db="EMBL/GenBank/DDBJ databases">
        <title>Bacterial whole genome sequence for Hymenobacter sp. DH14.</title>
        <authorList>
            <person name="Le V."/>
        </authorList>
    </citation>
    <scope>NUCLEOTIDE SEQUENCE</scope>
    <source>
        <strain evidence="2">DH14</strain>
    </source>
</reference>
<dbReference type="AlphaFoldDB" id="A0A9X1VJA9"/>
<feature type="transmembrane region" description="Helical" evidence="1">
    <location>
        <begin position="20"/>
        <end position="39"/>
    </location>
</feature>
<keyword evidence="3" id="KW-1185">Reference proteome</keyword>
<dbReference type="Proteomes" id="UP001139193">
    <property type="component" value="Unassembled WGS sequence"/>
</dbReference>
<organism evidence="2 3">
    <name type="scientific">Hymenobacter cyanobacteriorum</name>
    <dbReference type="NCBI Taxonomy" id="2926463"/>
    <lineage>
        <taxon>Bacteria</taxon>
        <taxon>Pseudomonadati</taxon>
        <taxon>Bacteroidota</taxon>
        <taxon>Cytophagia</taxon>
        <taxon>Cytophagales</taxon>
        <taxon>Hymenobacteraceae</taxon>
        <taxon>Hymenobacter</taxon>
    </lineage>
</organism>
<evidence type="ECO:0000313" key="2">
    <source>
        <dbReference type="EMBL" id="MCI1189688.1"/>
    </source>
</evidence>
<evidence type="ECO:0008006" key="4">
    <source>
        <dbReference type="Google" id="ProtNLM"/>
    </source>
</evidence>
<comment type="caution">
    <text evidence="2">The sequence shown here is derived from an EMBL/GenBank/DDBJ whole genome shotgun (WGS) entry which is preliminary data.</text>
</comment>
<keyword evidence="1" id="KW-0812">Transmembrane</keyword>
<evidence type="ECO:0000313" key="3">
    <source>
        <dbReference type="Proteomes" id="UP001139193"/>
    </source>
</evidence>
<name>A0A9X1VJA9_9BACT</name>
<evidence type="ECO:0000256" key="1">
    <source>
        <dbReference type="SAM" id="Phobius"/>
    </source>
</evidence>
<keyword evidence="1" id="KW-1133">Transmembrane helix</keyword>
<dbReference type="EMBL" id="JALBGC010000006">
    <property type="protein sequence ID" value="MCI1189688.1"/>
    <property type="molecule type" value="Genomic_DNA"/>
</dbReference>
<protein>
    <recommendedName>
        <fullName evidence="4">Cation/H+ exchanger domain-containing protein</fullName>
    </recommendedName>
</protein>
<dbReference type="RefSeq" id="WP_241937902.1">
    <property type="nucleotide sequence ID" value="NZ_JALBGC010000006.1"/>
</dbReference>
<gene>
    <name evidence="2" type="ORF">MON38_19880</name>
</gene>
<keyword evidence="1" id="KW-0472">Membrane</keyword>